<organism evidence="1 2">
    <name type="scientific">Diphasiastrum complanatum</name>
    <name type="common">Issler's clubmoss</name>
    <name type="synonym">Lycopodium complanatum</name>
    <dbReference type="NCBI Taxonomy" id="34168"/>
    <lineage>
        <taxon>Eukaryota</taxon>
        <taxon>Viridiplantae</taxon>
        <taxon>Streptophyta</taxon>
        <taxon>Embryophyta</taxon>
        <taxon>Tracheophyta</taxon>
        <taxon>Lycopodiopsida</taxon>
        <taxon>Lycopodiales</taxon>
        <taxon>Lycopodiaceae</taxon>
        <taxon>Lycopodioideae</taxon>
        <taxon>Diphasiastrum</taxon>
    </lineage>
</organism>
<evidence type="ECO:0000313" key="2">
    <source>
        <dbReference type="Proteomes" id="UP001162992"/>
    </source>
</evidence>
<name>A0ACC2AYH7_DIPCM</name>
<proteinExistence type="predicted"/>
<dbReference type="Proteomes" id="UP001162992">
    <property type="component" value="Chromosome 18"/>
</dbReference>
<gene>
    <name evidence="1" type="ORF">O6H91_18G018300</name>
</gene>
<dbReference type="EMBL" id="CM055109">
    <property type="protein sequence ID" value="KAJ7522577.1"/>
    <property type="molecule type" value="Genomic_DNA"/>
</dbReference>
<accession>A0ACC2AYH7</accession>
<protein>
    <submittedName>
        <fullName evidence="1">Uncharacterized protein</fullName>
    </submittedName>
</protein>
<keyword evidence="2" id="KW-1185">Reference proteome</keyword>
<comment type="caution">
    <text evidence="1">The sequence shown here is derived from an EMBL/GenBank/DDBJ whole genome shotgun (WGS) entry which is preliminary data.</text>
</comment>
<evidence type="ECO:0000313" key="1">
    <source>
        <dbReference type="EMBL" id="KAJ7522577.1"/>
    </source>
</evidence>
<reference evidence="2" key="1">
    <citation type="journal article" date="2024" name="Proc. Natl. Acad. Sci. U.S.A.">
        <title>Extraordinary preservation of gene collinearity over three hundred million years revealed in homosporous lycophytes.</title>
        <authorList>
            <person name="Li C."/>
            <person name="Wickell D."/>
            <person name="Kuo L.Y."/>
            <person name="Chen X."/>
            <person name="Nie B."/>
            <person name="Liao X."/>
            <person name="Peng D."/>
            <person name="Ji J."/>
            <person name="Jenkins J."/>
            <person name="Williams M."/>
            <person name="Shu S."/>
            <person name="Plott C."/>
            <person name="Barry K."/>
            <person name="Rajasekar S."/>
            <person name="Grimwood J."/>
            <person name="Han X."/>
            <person name="Sun S."/>
            <person name="Hou Z."/>
            <person name="He W."/>
            <person name="Dai G."/>
            <person name="Sun C."/>
            <person name="Schmutz J."/>
            <person name="Leebens-Mack J.H."/>
            <person name="Li F.W."/>
            <person name="Wang L."/>
        </authorList>
    </citation>
    <scope>NUCLEOTIDE SEQUENCE [LARGE SCALE GENOMIC DNA]</scope>
    <source>
        <strain evidence="2">cv. PW_Plant_1</strain>
    </source>
</reference>
<sequence length="428" mass="47384">MMVMKARSVMPSPFLPSWVSPSSGSFHNHRPPIYCSIPSIRDGLGSAFVLPTHISAFKRQQTWSPTPFVHTKRIVMRESQRKKHESIVCNCSSSERKVGDESNSFGDRLKRWVELNRTQEPVGERVVKMLAGATAAPTAQYIASPSTALHSLDPRVKQAWLLVLVVLPSRSPMIFRVGTVACLALTTMLSLPQHIWKDQLGRMLLLSGVLFVMLAFGTDGLAPLVQTRTPPPALESLPGLPNALGGYSYVIAKLGPLQLTRKGLSLATTASCLSFTVLQSASLCLTTTTPEQLSAALRWYLLPLLYIGAPVDEMILTLLLSLRFVSLVFDEARNLSLSVVSRRVQWKALKLFETLDLFAMLMGRFFKNLLYHAEQITQAMVARGFKGDASRHRLYLLTTLRLKRQDILAIAALAVLIAVSIISEIYLT</sequence>